<dbReference type="Proteomes" id="UP000055024">
    <property type="component" value="Unassembled WGS sequence"/>
</dbReference>
<protein>
    <submittedName>
        <fullName evidence="1">Uncharacterized protein</fullName>
    </submittedName>
</protein>
<keyword evidence="2" id="KW-1185">Reference proteome</keyword>
<accession>A0A0V1G9T5</accession>
<proteinExistence type="predicted"/>
<feature type="non-terminal residue" evidence="1">
    <location>
        <position position="1"/>
    </location>
</feature>
<dbReference type="AlphaFoldDB" id="A0A0V1G9T5"/>
<organism evidence="1 2">
    <name type="scientific">Trichinella zimbabwensis</name>
    <dbReference type="NCBI Taxonomy" id="268475"/>
    <lineage>
        <taxon>Eukaryota</taxon>
        <taxon>Metazoa</taxon>
        <taxon>Ecdysozoa</taxon>
        <taxon>Nematoda</taxon>
        <taxon>Enoplea</taxon>
        <taxon>Dorylaimia</taxon>
        <taxon>Trichinellida</taxon>
        <taxon>Trichinellidae</taxon>
        <taxon>Trichinella</taxon>
    </lineage>
</organism>
<name>A0A0V1G9T5_9BILA</name>
<evidence type="ECO:0000313" key="1">
    <source>
        <dbReference type="EMBL" id="KRY94291.1"/>
    </source>
</evidence>
<comment type="caution">
    <text evidence="1">The sequence shown here is derived from an EMBL/GenBank/DDBJ whole genome shotgun (WGS) entry which is preliminary data.</text>
</comment>
<reference evidence="1 2" key="1">
    <citation type="submission" date="2015-01" db="EMBL/GenBank/DDBJ databases">
        <title>Evolution of Trichinella species and genotypes.</title>
        <authorList>
            <person name="Korhonen P.K."/>
            <person name="Edoardo P."/>
            <person name="Giuseppe L.R."/>
            <person name="Gasser R.B."/>
        </authorList>
    </citation>
    <scope>NUCLEOTIDE SEQUENCE [LARGE SCALE GENOMIC DNA]</scope>
    <source>
        <strain evidence="1">ISS1029</strain>
    </source>
</reference>
<dbReference type="EMBL" id="JYDP01005261">
    <property type="protein sequence ID" value="KRY94291.1"/>
    <property type="molecule type" value="Genomic_DNA"/>
</dbReference>
<gene>
    <name evidence="1" type="ORF">T11_9040</name>
</gene>
<evidence type="ECO:0000313" key="2">
    <source>
        <dbReference type="Proteomes" id="UP000055024"/>
    </source>
</evidence>
<sequence length="77" mass="8941">LHVNYHGLSFCIRSHIDNFLARVAAFSVSWTAVLNADILSHRSKIQSSVVFCPSSFWLPGVRRLMRCRKVLMPYDYR</sequence>